<accession>F4Q1K3</accession>
<gene>
    <name evidence="2" type="ORF">DFA_04200</name>
</gene>
<dbReference type="Proteomes" id="UP000007797">
    <property type="component" value="Unassembled WGS sequence"/>
</dbReference>
<dbReference type="OrthoDB" id="5336044at2759"/>
<proteinExistence type="predicted"/>
<dbReference type="AlphaFoldDB" id="F4Q1K3"/>
<evidence type="ECO:0000313" key="3">
    <source>
        <dbReference type="Proteomes" id="UP000007797"/>
    </source>
</evidence>
<organism evidence="2 3">
    <name type="scientific">Cavenderia fasciculata</name>
    <name type="common">Slime mold</name>
    <name type="synonym">Dictyostelium fasciculatum</name>
    <dbReference type="NCBI Taxonomy" id="261658"/>
    <lineage>
        <taxon>Eukaryota</taxon>
        <taxon>Amoebozoa</taxon>
        <taxon>Evosea</taxon>
        <taxon>Eumycetozoa</taxon>
        <taxon>Dictyostelia</taxon>
        <taxon>Acytosteliales</taxon>
        <taxon>Cavenderiaceae</taxon>
        <taxon>Cavenderia</taxon>
    </lineage>
</organism>
<evidence type="ECO:0000313" key="2">
    <source>
        <dbReference type="EMBL" id="EGG18704.1"/>
    </source>
</evidence>
<dbReference type="SUPFAM" id="SSF50370">
    <property type="entry name" value="Ricin B-like lectins"/>
    <property type="match status" value="1"/>
</dbReference>
<name>F4Q1K3_CACFS</name>
<feature type="domain" description="Ricin B lectin" evidence="1">
    <location>
        <begin position="46"/>
        <end position="116"/>
    </location>
</feature>
<reference evidence="3" key="1">
    <citation type="journal article" date="2011" name="Genome Res.">
        <title>Phylogeny-wide analysis of social amoeba genomes highlights ancient origins for complex intercellular communication.</title>
        <authorList>
            <person name="Heidel A.J."/>
            <person name="Lawal H.M."/>
            <person name="Felder M."/>
            <person name="Schilde C."/>
            <person name="Helps N.R."/>
            <person name="Tunggal B."/>
            <person name="Rivero F."/>
            <person name="John U."/>
            <person name="Schleicher M."/>
            <person name="Eichinger L."/>
            <person name="Platzer M."/>
            <person name="Noegel A.A."/>
            <person name="Schaap P."/>
            <person name="Gloeckner G."/>
        </authorList>
    </citation>
    <scope>NUCLEOTIDE SEQUENCE [LARGE SCALE GENOMIC DNA]</scope>
    <source>
        <strain evidence="3">SH3</strain>
    </source>
</reference>
<dbReference type="InterPro" id="IPR035992">
    <property type="entry name" value="Ricin_B-like_lectins"/>
</dbReference>
<dbReference type="Gene3D" id="2.80.10.50">
    <property type="match status" value="1"/>
</dbReference>
<dbReference type="InterPro" id="IPR000772">
    <property type="entry name" value="Ricin_B_lectin"/>
</dbReference>
<dbReference type="GeneID" id="14870559"/>
<protein>
    <recommendedName>
        <fullName evidence="1">Ricin B lectin domain-containing protein</fullName>
    </recommendedName>
</protein>
<sequence>MDDHNSHVFDNTYYYIYQVATGMVLNCGALKDQLCDRKSRADGKYNRHWRFLPVPNKENTYNILNRRANGGWLDADTGGSRARKEYRPDNLYQQWTLEPVPENTGRYWMVQVARNTGISTKMVLDCNGYNASVRHLNTDDNNLYQQWEFIQYMDEHKNWFQISNVMYQNVYLLASKDGTLQTYVQMSYPTELFRLEPAHLKGETNFFIYGRDSNQILSTKSGSNSVRMVNRVEGAGNVWTVKRNTWTGREDTYFFIDTFDNALEAPPSSSTKFGAVQANRVDFFNPDQQWKLNFIDPKSQGVVIPLDLNTKTYSVGIFQWFCDRVHKRSFNPEAIDGVGLIKGVENGNLVGVRLKENISEILNSTPIGFSYYWVYTPKQAIIYVLQNDEKGGNKTYIAHSQLGKGEPVICAGKFKMKENSNLESIMFGLADNSGHYSPKGVKCIPPVLEYLKGLGFNGVDSTQIWVDGDP</sequence>
<dbReference type="Pfam" id="PF14200">
    <property type="entry name" value="RicinB_lectin_2"/>
    <property type="match status" value="1"/>
</dbReference>
<dbReference type="EMBL" id="GL883018">
    <property type="protein sequence ID" value="EGG18704.1"/>
    <property type="molecule type" value="Genomic_DNA"/>
</dbReference>
<evidence type="ECO:0000259" key="1">
    <source>
        <dbReference type="Pfam" id="PF14200"/>
    </source>
</evidence>
<dbReference type="KEGG" id="dfa:DFA_04200"/>
<dbReference type="RefSeq" id="XP_004366608.1">
    <property type="nucleotide sequence ID" value="XM_004366551.1"/>
</dbReference>
<keyword evidence="3" id="KW-1185">Reference proteome</keyword>